<reference evidence="1 2" key="1">
    <citation type="submission" date="2018-11" db="EMBL/GenBank/DDBJ databases">
        <authorList>
            <consortium name="Pathogen Informatics"/>
        </authorList>
    </citation>
    <scope>NUCLEOTIDE SEQUENCE [LARGE SCALE GENOMIC DNA]</scope>
</reference>
<sequence length="85" mass="9651">MKIFERILDGRIDIVQLSSNQCDFVAGCVTVDAIHAARLLIEKSWNLDLSGYTEVLHFPPLLFVVVMDAITRDLQRPVPCFMLMT</sequence>
<dbReference type="WBParaSite" id="HPBE_0000893901-mRNA-1">
    <property type="protein sequence ID" value="HPBE_0000893901-mRNA-1"/>
    <property type="gene ID" value="HPBE_0000893901"/>
</dbReference>
<organism evidence="2 3">
    <name type="scientific">Heligmosomoides polygyrus</name>
    <name type="common">Parasitic roundworm</name>
    <dbReference type="NCBI Taxonomy" id="6339"/>
    <lineage>
        <taxon>Eukaryota</taxon>
        <taxon>Metazoa</taxon>
        <taxon>Ecdysozoa</taxon>
        <taxon>Nematoda</taxon>
        <taxon>Chromadorea</taxon>
        <taxon>Rhabditida</taxon>
        <taxon>Rhabditina</taxon>
        <taxon>Rhabditomorpha</taxon>
        <taxon>Strongyloidea</taxon>
        <taxon>Heligmosomidae</taxon>
        <taxon>Heligmosomoides</taxon>
    </lineage>
</organism>
<evidence type="ECO:0000313" key="3">
    <source>
        <dbReference type="WBParaSite" id="HPBE_0000893901-mRNA-1"/>
    </source>
</evidence>
<protein>
    <submittedName>
        <fullName evidence="3">Reverse transcriptase domain-containing protein</fullName>
    </submittedName>
</protein>
<name>A0A183FN89_HELPZ</name>
<reference evidence="3" key="2">
    <citation type="submission" date="2019-09" db="UniProtKB">
        <authorList>
            <consortium name="WormBaseParasite"/>
        </authorList>
    </citation>
    <scope>IDENTIFICATION</scope>
</reference>
<proteinExistence type="predicted"/>
<evidence type="ECO:0000313" key="2">
    <source>
        <dbReference type="Proteomes" id="UP000050761"/>
    </source>
</evidence>
<dbReference type="EMBL" id="UZAH01026296">
    <property type="protein sequence ID" value="VDO78460.1"/>
    <property type="molecule type" value="Genomic_DNA"/>
</dbReference>
<accession>A0A3P7XTX0</accession>
<dbReference type="Proteomes" id="UP000050761">
    <property type="component" value="Unassembled WGS sequence"/>
</dbReference>
<gene>
    <name evidence="1" type="ORF">HPBE_LOCUS8940</name>
</gene>
<accession>A0A183FN89</accession>
<dbReference type="AlphaFoldDB" id="A0A183FN89"/>
<keyword evidence="2" id="KW-1185">Reference proteome</keyword>
<dbReference type="OrthoDB" id="5836144at2759"/>
<evidence type="ECO:0000313" key="1">
    <source>
        <dbReference type="EMBL" id="VDO78460.1"/>
    </source>
</evidence>